<reference evidence="3" key="1">
    <citation type="journal article" date="2019" name="Int. J. Syst. Evol. Microbiol.">
        <title>The Global Catalogue of Microorganisms (GCM) 10K type strain sequencing project: providing services to taxonomists for standard genome sequencing and annotation.</title>
        <authorList>
            <consortium name="The Broad Institute Genomics Platform"/>
            <consortium name="The Broad Institute Genome Sequencing Center for Infectious Disease"/>
            <person name="Wu L."/>
            <person name="Ma J."/>
        </authorList>
    </citation>
    <scope>NUCLEOTIDE SEQUENCE [LARGE SCALE GENOMIC DNA]</scope>
    <source>
        <strain evidence="3">JCM 31202</strain>
    </source>
</reference>
<proteinExistence type="predicted"/>
<name>A0ABW3EZT2_9ACTN</name>
<accession>A0ABW3EZT2</accession>
<evidence type="ECO:0000313" key="3">
    <source>
        <dbReference type="Proteomes" id="UP001596972"/>
    </source>
</evidence>
<evidence type="ECO:0000256" key="1">
    <source>
        <dbReference type="SAM" id="MobiDB-lite"/>
    </source>
</evidence>
<gene>
    <name evidence="2" type="ORF">ACFQ11_36910</name>
</gene>
<protein>
    <recommendedName>
        <fullName evidence="4">DUF317 domain-containing protein</fullName>
    </recommendedName>
</protein>
<organism evidence="2 3">
    <name type="scientific">Actinomadura sediminis</name>
    <dbReference type="NCBI Taxonomy" id="1038904"/>
    <lineage>
        <taxon>Bacteria</taxon>
        <taxon>Bacillati</taxon>
        <taxon>Actinomycetota</taxon>
        <taxon>Actinomycetes</taxon>
        <taxon>Streptosporangiales</taxon>
        <taxon>Thermomonosporaceae</taxon>
        <taxon>Actinomadura</taxon>
    </lineage>
</organism>
<dbReference type="Proteomes" id="UP001596972">
    <property type="component" value="Unassembled WGS sequence"/>
</dbReference>
<keyword evidence="3" id="KW-1185">Reference proteome</keyword>
<feature type="region of interest" description="Disordered" evidence="1">
    <location>
        <begin position="1"/>
        <end position="21"/>
    </location>
</feature>
<comment type="caution">
    <text evidence="2">The sequence shown here is derived from an EMBL/GenBank/DDBJ whole genome shotgun (WGS) entry which is preliminary data.</text>
</comment>
<feature type="non-terminal residue" evidence="2">
    <location>
        <position position="219"/>
    </location>
</feature>
<sequence length="219" mass="24577">MPHPDDVPAVTAVPEESRDETPAFLTELPWDRPVEPVVPGLKPPAGRRFTWNGGRWDAEVRAEDLQYRELDVPDWDDLLARYRRRMPRHLKVRFLMRAPDDIVRPLLAEWNRAEDTDGVGPWPLTLVARHGLDAFPFAWTQAAARPGLDGRLLVPYLDADVAAWMGERWDRPENAWARAWLDVHGLDAVPYLATAALGRKARAPPAAAAALRALADAHG</sequence>
<dbReference type="RefSeq" id="WP_378307470.1">
    <property type="nucleotide sequence ID" value="NZ_JBHTJA010000195.1"/>
</dbReference>
<dbReference type="EMBL" id="JBHTJA010000195">
    <property type="protein sequence ID" value="MFD0906004.1"/>
    <property type="molecule type" value="Genomic_DNA"/>
</dbReference>
<evidence type="ECO:0000313" key="2">
    <source>
        <dbReference type="EMBL" id="MFD0906004.1"/>
    </source>
</evidence>
<evidence type="ECO:0008006" key="4">
    <source>
        <dbReference type="Google" id="ProtNLM"/>
    </source>
</evidence>